<evidence type="ECO:0000256" key="3">
    <source>
        <dbReference type="ARBA" id="ARBA00022801"/>
    </source>
</evidence>
<comment type="function">
    <text evidence="7">Splits dipeptides with a prolyl residue in the C-terminal position.</text>
</comment>
<keyword evidence="4 7" id="KW-0224">Dipeptidase</keyword>
<sequence>MKNINDLYILHINTMQKRTKKILKYSKSDAIIIHSGEPIRIYLENTYYPFKVNHYFRAWVPIIDVPHSWLLIDGVNTPRLYLYSPDEYWVHVDDFSNKFWINIIDLIYLKDINNIYKILSFLPKKKLIYIGHVIDKAKTLGILLQNINPKKILNFYDFYCLYKTEYELYCMRESQKIAIRGHLAAFNAFKVGMSEFDINISYLQATKQRDINTPYTNIIALNKNTAILHYNKLQQAIPNNIYNFLIDAGAMFNGYIADITRSYVVDNKNEFHELISEINTEQLSLIKTMKPNVPHIDYSLKMFYKIAEILIKHKFIKNISVEAAVKTGLINMFLPHNLIHSIGLQVHDLIIQFKNKKIDDSKTNFVLKPKMVLAIEPGIYFIESLFSKFRFGKFSKYFNWNKIDFFKFYGGIRIEDNIVIHNNYIENMTRDLNLV</sequence>
<dbReference type="PANTHER" id="PTHR43226">
    <property type="entry name" value="XAA-PRO AMINOPEPTIDASE 3"/>
    <property type="match status" value="1"/>
</dbReference>
<keyword evidence="3 7" id="KW-0378">Hydrolase</keyword>
<dbReference type="SUPFAM" id="SSF55920">
    <property type="entry name" value="Creatinase/aminopeptidase"/>
    <property type="match status" value="1"/>
</dbReference>
<dbReference type="NCBIfam" id="NF010133">
    <property type="entry name" value="PRK13607.1"/>
    <property type="match status" value="1"/>
</dbReference>
<comment type="catalytic activity">
    <reaction evidence="7">
        <text>Xaa-L-Pro dipeptide + H2O = an L-alpha-amino acid + L-proline</text>
        <dbReference type="Rhea" id="RHEA:76407"/>
        <dbReference type="ChEBI" id="CHEBI:15377"/>
        <dbReference type="ChEBI" id="CHEBI:59869"/>
        <dbReference type="ChEBI" id="CHEBI:60039"/>
        <dbReference type="ChEBI" id="CHEBI:195196"/>
        <dbReference type="EC" id="3.4.13.9"/>
    </reaction>
</comment>
<gene>
    <name evidence="7 10" type="primary">pepQ</name>
    <name evidence="10" type="ORF">SOFFGTOCOR_0055</name>
</gene>
<feature type="binding site" evidence="7">
    <location>
        <position position="258"/>
    </location>
    <ligand>
        <name>Mn(2+)</name>
        <dbReference type="ChEBI" id="CHEBI:29035"/>
        <label>1</label>
    </ligand>
</feature>
<keyword evidence="2 7" id="KW-0479">Metal-binding</keyword>
<keyword evidence="1 7" id="KW-0645">Protease</keyword>
<dbReference type="GO" id="GO:0102009">
    <property type="term" value="F:proline dipeptidase activity"/>
    <property type="evidence" value="ECO:0007669"/>
    <property type="project" value="UniProtKB-EC"/>
</dbReference>
<dbReference type="GO" id="GO:0008235">
    <property type="term" value="F:metalloexopeptidase activity"/>
    <property type="evidence" value="ECO:0007669"/>
    <property type="project" value="UniProtKB-UniRule"/>
</dbReference>
<dbReference type="InterPro" id="IPR000994">
    <property type="entry name" value="Pept_M24"/>
</dbReference>
<dbReference type="Pfam" id="PF21216">
    <property type="entry name" value="PepQ_N"/>
    <property type="match status" value="1"/>
</dbReference>
<evidence type="ECO:0000256" key="4">
    <source>
        <dbReference type="ARBA" id="ARBA00022997"/>
    </source>
</evidence>
<dbReference type="GO" id="GO:0046872">
    <property type="term" value="F:metal ion binding"/>
    <property type="evidence" value="ECO:0007669"/>
    <property type="project" value="UniProtKB-KW"/>
</dbReference>
<comment type="cofactor">
    <cofactor evidence="7">
        <name>Mn(2+)</name>
        <dbReference type="ChEBI" id="CHEBI:29035"/>
    </cofactor>
    <text evidence="7">Binds 2 manganese ions per subunit.</text>
</comment>
<evidence type="ECO:0000259" key="8">
    <source>
        <dbReference type="Pfam" id="PF00557"/>
    </source>
</evidence>
<dbReference type="GO" id="GO:0016795">
    <property type="term" value="F:phosphoric triester hydrolase activity"/>
    <property type="evidence" value="ECO:0007669"/>
    <property type="project" value="InterPro"/>
</dbReference>
<evidence type="ECO:0000256" key="5">
    <source>
        <dbReference type="ARBA" id="ARBA00023049"/>
    </source>
</evidence>
<dbReference type="InterPro" id="IPR036005">
    <property type="entry name" value="Creatinase/aminopeptidase-like"/>
</dbReference>
<evidence type="ECO:0000256" key="1">
    <source>
        <dbReference type="ARBA" id="ARBA00022670"/>
    </source>
</evidence>
<dbReference type="Proteomes" id="UP000242301">
    <property type="component" value="Unassembled WGS sequence"/>
</dbReference>
<feature type="binding site" evidence="7">
    <location>
        <position position="376"/>
    </location>
    <ligand>
        <name>Mn(2+)</name>
        <dbReference type="ChEBI" id="CHEBI:29035"/>
        <label>1</label>
    </ligand>
</feature>
<feature type="binding site" evidence="7">
    <location>
        <position position="258"/>
    </location>
    <ligand>
        <name>Mn(2+)</name>
        <dbReference type="ChEBI" id="CHEBI:29035"/>
        <label>2</label>
    </ligand>
</feature>
<dbReference type="STRING" id="1715285.SOFFGTOCOR_0055"/>
<keyword evidence="11" id="KW-1185">Reference proteome</keyword>
<evidence type="ECO:0000256" key="2">
    <source>
        <dbReference type="ARBA" id="ARBA00022723"/>
    </source>
</evidence>
<evidence type="ECO:0000313" key="10">
    <source>
        <dbReference type="EMBL" id="CRK85501.1"/>
    </source>
</evidence>
<dbReference type="Pfam" id="PF00557">
    <property type="entry name" value="Peptidase_M24"/>
    <property type="match status" value="1"/>
</dbReference>
<dbReference type="InterPro" id="IPR029149">
    <property type="entry name" value="Creatin/AminoP/Spt16_N"/>
</dbReference>
<dbReference type="GO" id="GO:0004177">
    <property type="term" value="F:aminopeptidase activity"/>
    <property type="evidence" value="ECO:0007669"/>
    <property type="project" value="TreeGrafter"/>
</dbReference>
<feature type="domain" description="Xaa-Pro dipeptidase N-terminal" evidence="9">
    <location>
        <begin position="7"/>
        <end position="158"/>
    </location>
</feature>
<dbReference type="InterPro" id="IPR048819">
    <property type="entry name" value="PepQ_N"/>
</dbReference>
<feature type="binding site" evidence="7">
    <location>
        <position position="247"/>
    </location>
    <ligand>
        <name>Mn(2+)</name>
        <dbReference type="ChEBI" id="CHEBI:29035"/>
        <label>2</label>
    </ligand>
</feature>
<dbReference type="Gene3D" id="3.90.230.10">
    <property type="entry name" value="Creatinase/methionine aminopeptidase superfamily"/>
    <property type="match status" value="1"/>
</dbReference>
<evidence type="ECO:0000259" key="9">
    <source>
        <dbReference type="Pfam" id="PF21216"/>
    </source>
</evidence>
<dbReference type="EMBL" id="CVRF01000001">
    <property type="protein sequence ID" value="CRK85501.1"/>
    <property type="molecule type" value="Genomic_DNA"/>
</dbReference>
<dbReference type="AlphaFoldDB" id="A0A0M6W989"/>
<keyword evidence="6 7" id="KW-0464">Manganese</keyword>
<evidence type="ECO:0000256" key="7">
    <source>
        <dbReference type="HAMAP-Rule" id="MF_01279"/>
    </source>
</evidence>
<feature type="domain" description="Peptidase M24" evidence="8">
    <location>
        <begin position="170"/>
        <end position="421"/>
    </location>
</feature>
<dbReference type="InterPro" id="IPR052433">
    <property type="entry name" value="X-Pro_dipept-like"/>
</dbReference>
<evidence type="ECO:0000313" key="11">
    <source>
        <dbReference type="Proteomes" id="UP000242301"/>
    </source>
</evidence>
<dbReference type="PANTHER" id="PTHR43226:SF8">
    <property type="entry name" value="XAA-PRO DIPEPTIDASE"/>
    <property type="match status" value="1"/>
</dbReference>
<dbReference type="GO" id="GO:0005829">
    <property type="term" value="C:cytosol"/>
    <property type="evidence" value="ECO:0007669"/>
    <property type="project" value="TreeGrafter"/>
</dbReference>
<feature type="binding site" evidence="7">
    <location>
        <position position="340"/>
    </location>
    <ligand>
        <name>Mn(2+)</name>
        <dbReference type="ChEBI" id="CHEBI:29035"/>
        <label>1</label>
    </ligand>
</feature>
<organism evidence="10 11">
    <name type="scientific">Candidatus Providencia siddallii</name>
    <dbReference type="NCBI Taxonomy" id="1715285"/>
    <lineage>
        <taxon>Bacteria</taxon>
        <taxon>Pseudomonadati</taxon>
        <taxon>Pseudomonadota</taxon>
        <taxon>Gammaproteobacteria</taxon>
        <taxon>Enterobacterales</taxon>
        <taxon>Morganellaceae</taxon>
        <taxon>Providencia</taxon>
    </lineage>
</organism>
<dbReference type="GO" id="GO:0006508">
    <property type="term" value="P:proteolysis"/>
    <property type="evidence" value="ECO:0007669"/>
    <property type="project" value="UniProtKB-KW"/>
</dbReference>
<feature type="binding site" evidence="7">
    <location>
        <position position="415"/>
    </location>
    <ligand>
        <name>Mn(2+)</name>
        <dbReference type="ChEBI" id="CHEBI:29035"/>
        <label>1</label>
    </ligand>
</feature>
<reference evidence="11" key="1">
    <citation type="submission" date="2015-05" db="EMBL/GenBank/DDBJ databases">
        <authorList>
            <person name="Manzano-Marin A."/>
        </authorList>
    </citation>
    <scope>NUCLEOTIDE SEQUENCE [LARGE SCALE GENOMIC DNA]</scope>
    <source>
        <strain evidence="11">officinalis</strain>
    </source>
</reference>
<dbReference type="HAMAP" id="MF_01279">
    <property type="entry name" value="X_Pro_dipeptid"/>
    <property type="match status" value="1"/>
</dbReference>
<comment type="similarity">
    <text evidence="7">Belongs to the peptidase M24B family. Bacterial-type prolidase subfamily.</text>
</comment>
<dbReference type="InterPro" id="IPR022846">
    <property type="entry name" value="X_Pro_dipept"/>
</dbReference>
<dbReference type="Gene3D" id="3.40.350.10">
    <property type="entry name" value="Creatinase/prolidase N-terminal domain"/>
    <property type="match status" value="1"/>
</dbReference>
<accession>A0A0M6W989</accession>
<protein>
    <recommendedName>
        <fullName evidence="7">Xaa-Pro dipeptidase</fullName>
        <shortName evidence="7">X-Pro dipeptidase</shortName>
        <ecNumber evidence="7">3.4.13.9</ecNumber>
    </recommendedName>
    <alternativeName>
        <fullName evidence="7">Imidodipeptidase</fullName>
    </alternativeName>
    <alternativeName>
        <fullName evidence="7">Proline dipeptidase</fullName>
        <shortName evidence="7">Prolidase</shortName>
    </alternativeName>
</protein>
<feature type="binding site" evidence="7">
    <location>
        <position position="415"/>
    </location>
    <ligand>
        <name>Mn(2+)</name>
        <dbReference type="ChEBI" id="CHEBI:29035"/>
        <label>2</label>
    </ligand>
</feature>
<name>A0A0M6W989_9GAMM</name>
<evidence type="ECO:0000256" key="6">
    <source>
        <dbReference type="ARBA" id="ARBA00023211"/>
    </source>
</evidence>
<proteinExistence type="inferred from homology"/>
<dbReference type="EC" id="3.4.13.9" evidence="7"/>
<keyword evidence="5 7" id="KW-0482">Metalloprotease</keyword>